<accession>A0A366I7X1</accession>
<keyword evidence="2" id="KW-1185">Reference proteome</keyword>
<dbReference type="EMBL" id="QNRY01000006">
    <property type="protein sequence ID" value="RBP64882.1"/>
    <property type="molecule type" value="Genomic_DNA"/>
</dbReference>
<name>A0A366I7X1_9GAMM</name>
<dbReference type="RefSeq" id="WP_113865502.1">
    <property type="nucleotide sequence ID" value="NZ_AGJP01000001.1"/>
</dbReference>
<comment type="caution">
    <text evidence="1">The sequence shown here is derived from an EMBL/GenBank/DDBJ whole genome shotgun (WGS) entry which is preliminary data.</text>
</comment>
<reference evidence="1 2" key="1">
    <citation type="submission" date="2018-06" db="EMBL/GenBank/DDBJ databases">
        <title>Genomic Encyclopedia of Type Strains, Phase IV (KMG-IV): sequencing the most valuable type-strain genomes for metagenomic binning, comparative biology and taxonomic classification.</title>
        <authorList>
            <person name="Goeker M."/>
        </authorList>
    </citation>
    <scope>NUCLEOTIDE SEQUENCE [LARGE SCALE GENOMIC DNA]</scope>
    <source>
        <strain evidence="1 2">DSM 30166</strain>
    </source>
</reference>
<dbReference type="OrthoDB" id="7360086at2"/>
<protein>
    <submittedName>
        <fullName evidence="1">Phage gp16-like protein</fullName>
    </submittedName>
</protein>
<dbReference type="InterPro" id="IPR009363">
    <property type="entry name" value="Phage_Mu_Gp16"/>
</dbReference>
<proteinExistence type="predicted"/>
<organism evidence="1 2">
    <name type="scientific">Brenneria salicis ATCC 15712 = DSM 30166</name>
    <dbReference type="NCBI Taxonomy" id="714314"/>
    <lineage>
        <taxon>Bacteria</taxon>
        <taxon>Pseudomonadati</taxon>
        <taxon>Pseudomonadota</taxon>
        <taxon>Gammaproteobacteria</taxon>
        <taxon>Enterobacterales</taxon>
        <taxon>Pectobacteriaceae</taxon>
        <taxon>Brenneria</taxon>
    </lineage>
</organism>
<gene>
    <name evidence="1" type="ORF">DES54_106107</name>
</gene>
<evidence type="ECO:0000313" key="1">
    <source>
        <dbReference type="EMBL" id="RBP64882.1"/>
    </source>
</evidence>
<sequence>MDKPQLIRLIHVAKGKLKIDDETYRTLLANIANGKTSCSEMNHKELESVYSALREKGFKRSFKKTPAKVKTAEIAKIRAIWITMHRHGFVKNGDDAALNAYVKRMTAALNNGQGVEELSWLSYSLAYRVLESIKQWHIRLMLKDLAAKQIPRPLNKYGEEARDYDVIANAYEARK</sequence>
<evidence type="ECO:0000313" key="2">
    <source>
        <dbReference type="Proteomes" id="UP000253046"/>
    </source>
</evidence>
<dbReference type="AlphaFoldDB" id="A0A366I7X1"/>
<dbReference type="Proteomes" id="UP000253046">
    <property type="component" value="Unassembled WGS sequence"/>
</dbReference>
<dbReference type="Pfam" id="PF06252">
    <property type="entry name" value="GemA"/>
    <property type="match status" value="1"/>
</dbReference>